<comment type="caution">
    <text evidence="1">The sequence shown here is derived from an EMBL/GenBank/DDBJ whole genome shotgun (WGS) entry which is preliminary data.</text>
</comment>
<sequence length="87" mass="9750">FSGCRAVVDAKHSLWQNVGELQASRPRPYSPKMFKIIIATPAVKVSVNTNLLSGNPNIQLESISKYYSTRGRKERIDRCKVGFTNLP</sequence>
<gene>
    <name evidence="1" type="ORF">L9F63_018572</name>
</gene>
<keyword evidence="2" id="KW-1185">Reference proteome</keyword>
<proteinExistence type="predicted"/>
<dbReference type="AlphaFoldDB" id="A0AAD7ZWE7"/>
<organism evidence="1 2">
    <name type="scientific">Diploptera punctata</name>
    <name type="common">Pacific beetle cockroach</name>
    <dbReference type="NCBI Taxonomy" id="6984"/>
    <lineage>
        <taxon>Eukaryota</taxon>
        <taxon>Metazoa</taxon>
        <taxon>Ecdysozoa</taxon>
        <taxon>Arthropoda</taxon>
        <taxon>Hexapoda</taxon>
        <taxon>Insecta</taxon>
        <taxon>Pterygota</taxon>
        <taxon>Neoptera</taxon>
        <taxon>Polyneoptera</taxon>
        <taxon>Dictyoptera</taxon>
        <taxon>Blattodea</taxon>
        <taxon>Blaberoidea</taxon>
        <taxon>Blaberidae</taxon>
        <taxon>Diplopterinae</taxon>
        <taxon>Diploptera</taxon>
    </lineage>
</organism>
<name>A0AAD7ZWE7_DIPPU</name>
<protein>
    <submittedName>
        <fullName evidence="1">Uncharacterized protein</fullName>
    </submittedName>
</protein>
<accession>A0AAD7ZWE7</accession>
<dbReference type="Proteomes" id="UP001233999">
    <property type="component" value="Unassembled WGS sequence"/>
</dbReference>
<feature type="non-terminal residue" evidence="1">
    <location>
        <position position="1"/>
    </location>
</feature>
<reference evidence="1" key="2">
    <citation type="submission" date="2023-05" db="EMBL/GenBank/DDBJ databases">
        <authorList>
            <person name="Fouks B."/>
        </authorList>
    </citation>
    <scope>NUCLEOTIDE SEQUENCE</scope>
    <source>
        <strain evidence="1">Stay&amp;Tobe</strain>
        <tissue evidence="1">Testes</tissue>
    </source>
</reference>
<evidence type="ECO:0000313" key="2">
    <source>
        <dbReference type="Proteomes" id="UP001233999"/>
    </source>
</evidence>
<reference evidence="1" key="1">
    <citation type="journal article" date="2023" name="IScience">
        <title>Live-bearing cockroach genome reveals convergent evolutionary mechanisms linked to viviparity in insects and beyond.</title>
        <authorList>
            <person name="Fouks B."/>
            <person name="Harrison M.C."/>
            <person name="Mikhailova A.A."/>
            <person name="Marchal E."/>
            <person name="English S."/>
            <person name="Carruthers M."/>
            <person name="Jennings E.C."/>
            <person name="Chiamaka E.L."/>
            <person name="Frigard R.A."/>
            <person name="Pippel M."/>
            <person name="Attardo G.M."/>
            <person name="Benoit J.B."/>
            <person name="Bornberg-Bauer E."/>
            <person name="Tobe S.S."/>
        </authorList>
    </citation>
    <scope>NUCLEOTIDE SEQUENCE</scope>
    <source>
        <strain evidence="1">Stay&amp;Tobe</strain>
    </source>
</reference>
<evidence type="ECO:0000313" key="1">
    <source>
        <dbReference type="EMBL" id="KAJ9588054.1"/>
    </source>
</evidence>
<dbReference type="EMBL" id="JASPKZ010005719">
    <property type="protein sequence ID" value="KAJ9588054.1"/>
    <property type="molecule type" value="Genomic_DNA"/>
</dbReference>
<feature type="non-terminal residue" evidence="1">
    <location>
        <position position="87"/>
    </location>
</feature>